<organism evidence="2 3">
    <name type="scientific">Sporosarcina quadrami</name>
    <dbReference type="NCBI Taxonomy" id="2762234"/>
    <lineage>
        <taxon>Bacteria</taxon>
        <taxon>Bacillati</taxon>
        <taxon>Bacillota</taxon>
        <taxon>Bacilli</taxon>
        <taxon>Bacillales</taxon>
        <taxon>Caryophanaceae</taxon>
        <taxon>Sporosarcina</taxon>
    </lineage>
</organism>
<keyword evidence="1" id="KW-1133">Transmembrane helix</keyword>
<dbReference type="Proteomes" id="UP000626786">
    <property type="component" value="Unassembled WGS sequence"/>
</dbReference>
<protein>
    <recommendedName>
        <fullName evidence="4">DUF3139 domain-containing protein</fullName>
    </recommendedName>
</protein>
<dbReference type="RefSeq" id="WP_191695495.1">
    <property type="nucleotide sequence ID" value="NZ_JACSQN010000013.1"/>
</dbReference>
<sequence>MFGKKKSLKEISTIVAIALLVFGGLVYYKLFYTPKNSLELYQAMAFTDDMADIEKLFLDGYDVTLTKEDLQFFRDNSPNRIGQFTLFEYNMKSYMIMTAPKGNKLKVLSVEELPIEISKFFSEIPK</sequence>
<evidence type="ECO:0000313" key="2">
    <source>
        <dbReference type="EMBL" id="MBD7985667.1"/>
    </source>
</evidence>
<accession>A0ABR8UCA5</accession>
<gene>
    <name evidence="2" type="ORF">H9649_13815</name>
</gene>
<keyword evidence="3" id="KW-1185">Reference proteome</keyword>
<comment type="caution">
    <text evidence="2">The sequence shown here is derived from an EMBL/GenBank/DDBJ whole genome shotgun (WGS) entry which is preliminary data.</text>
</comment>
<name>A0ABR8UCA5_9BACL</name>
<reference evidence="2 3" key="1">
    <citation type="submission" date="2020-08" db="EMBL/GenBank/DDBJ databases">
        <title>A Genomic Blueprint of the Chicken Gut Microbiome.</title>
        <authorList>
            <person name="Gilroy R."/>
            <person name="Ravi A."/>
            <person name="Getino M."/>
            <person name="Pursley I."/>
            <person name="Horton D.L."/>
            <person name="Alikhan N.-F."/>
            <person name="Baker D."/>
            <person name="Gharbi K."/>
            <person name="Hall N."/>
            <person name="Watson M."/>
            <person name="Adriaenssens E.M."/>
            <person name="Foster-Nyarko E."/>
            <person name="Jarju S."/>
            <person name="Secka A."/>
            <person name="Antonio M."/>
            <person name="Oren A."/>
            <person name="Chaudhuri R."/>
            <person name="La Ragione R.M."/>
            <person name="Hildebrand F."/>
            <person name="Pallen M.J."/>
        </authorList>
    </citation>
    <scope>NUCLEOTIDE SEQUENCE [LARGE SCALE GENOMIC DNA]</scope>
    <source>
        <strain evidence="2 3">Sa2YVA2</strain>
    </source>
</reference>
<keyword evidence="1" id="KW-0812">Transmembrane</keyword>
<feature type="transmembrane region" description="Helical" evidence="1">
    <location>
        <begin position="12"/>
        <end position="32"/>
    </location>
</feature>
<keyword evidence="1" id="KW-0472">Membrane</keyword>
<proteinExistence type="predicted"/>
<dbReference type="EMBL" id="JACSQN010000013">
    <property type="protein sequence ID" value="MBD7985667.1"/>
    <property type="molecule type" value="Genomic_DNA"/>
</dbReference>
<evidence type="ECO:0000313" key="3">
    <source>
        <dbReference type="Proteomes" id="UP000626786"/>
    </source>
</evidence>
<evidence type="ECO:0000256" key="1">
    <source>
        <dbReference type="SAM" id="Phobius"/>
    </source>
</evidence>
<evidence type="ECO:0008006" key="4">
    <source>
        <dbReference type="Google" id="ProtNLM"/>
    </source>
</evidence>